<evidence type="ECO:0000313" key="5">
    <source>
        <dbReference type="Proteomes" id="UP000053447"/>
    </source>
</evidence>
<dbReference type="VEuPathDB" id="FungiDB:T551_03466"/>
<evidence type="ECO:0000313" key="4">
    <source>
        <dbReference type="EMBL" id="KTW26549.1"/>
    </source>
</evidence>
<feature type="compositionally biased region" description="Basic and acidic residues" evidence="1">
    <location>
        <begin position="375"/>
        <end position="387"/>
    </location>
</feature>
<reference evidence="5" key="1">
    <citation type="journal article" date="2016" name="Nat. Commun.">
        <title>Genome analysis of three Pneumocystis species reveals adaptation mechanisms to life exclusively in mammalian hosts.</title>
        <authorList>
            <person name="Ma L."/>
            <person name="Chen Z."/>
            <person name="Huang D.W."/>
            <person name="Kutty G."/>
            <person name="Ishihara M."/>
            <person name="Wang H."/>
            <person name="Abouelleil A."/>
            <person name="Bishop L."/>
            <person name="Davey E."/>
            <person name="Deng R."/>
            <person name="Deng X."/>
            <person name="Fan L."/>
            <person name="Fantoni G."/>
            <person name="Fitzgerald M."/>
            <person name="Gogineni E."/>
            <person name="Goldberg J.M."/>
            <person name="Handley G."/>
            <person name="Hu X."/>
            <person name="Huber C."/>
            <person name="Jiao X."/>
            <person name="Jones K."/>
            <person name="Levin J.Z."/>
            <person name="Liu Y."/>
            <person name="Macdonald P."/>
            <person name="Melnikov A."/>
            <person name="Raley C."/>
            <person name="Sassi M."/>
            <person name="Sherman B.T."/>
            <person name="Song X."/>
            <person name="Sykes S."/>
            <person name="Tran B."/>
            <person name="Walsh L."/>
            <person name="Xia Y."/>
            <person name="Yang J."/>
            <person name="Young S."/>
            <person name="Zeng Q."/>
            <person name="Zheng X."/>
            <person name="Stephens R."/>
            <person name="Nusbaum C."/>
            <person name="Birren B.W."/>
            <person name="Azadi P."/>
            <person name="Lempicki R.A."/>
            <person name="Cuomo C.A."/>
            <person name="Kovacs J.A."/>
        </authorList>
    </citation>
    <scope>NUCLEOTIDE SEQUENCE [LARGE SCALE GENOMIC DNA]</scope>
    <source>
        <strain evidence="5">RU7</strain>
    </source>
</reference>
<dbReference type="InterPro" id="IPR000467">
    <property type="entry name" value="G_patch_dom"/>
</dbReference>
<dbReference type="InterPro" id="IPR036867">
    <property type="entry name" value="R3H_dom_sf"/>
</dbReference>
<dbReference type="SMART" id="SM00443">
    <property type="entry name" value="G_patch"/>
    <property type="match status" value="1"/>
</dbReference>
<feature type="domain" description="R3H" evidence="3">
    <location>
        <begin position="262"/>
        <end position="325"/>
    </location>
</feature>
<proteinExistence type="predicted"/>
<name>A0A0W4ZDX7_PNEJ7</name>
<comment type="caution">
    <text evidence="4">The sequence shown here is derived from an EMBL/GenBank/DDBJ whole genome shotgun (WGS) entry which is preliminary data.</text>
</comment>
<gene>
    <name evidence="4" type="ORF">T551_03466</name>
</gene>
<dbReference type="OrthoDB" id="21470at2759"/>
<organism evidence="4 5">
    <name type="scientific">Pneumocystis jirovecii (strain RU7)</name>
    <name type="common">Human pneumocystis pneumonia agent</name>
    <dbReference type="NCBI Taxonomy" id="1408657"/>
    <lineage>
        <taxon>Eukaryota</taxon>
        <taxon>Fungi</taxon>
        <taxon>Dikarya</taxon>
        <taxon>Ascomycota</taxon>
        <taxon>Taphrinomycotina</taxon>
        <taxon>Pneumocystomycetes</taxon>
        <taxon>Pneumocystaceae</taxon>
        <taxon>Pneumocystis</taxon>
    </lineage>
</organism>
<dbReference type="eggNOG" id="KOG0154">
    <property type="taxonomic scope" value="Eukaryota"/>
</dbReference>
<dbReference type="Pfam" id="PF01424">
    <property type="entry name" value="R3H"/>
    <property type="match status" value="1"/>
</dbReference>
<dbReference type="Pfam" id="PF01585">
    <property type="entry name" value="G-patch"/>
    <property type="match status" value="1"/>
</dbReference>
<evidence type="ECO:0008006" key="6">
    <source>
        <dbReference type="Google" id="ProtNLM"/>
    </source>
</evidence>
<dbReference type="SUPFAM" id="SSF82708">
    <property type="entry name" value="R3H domain"/>
    <property type="match status" value="1"/>
</dbReference>
<accession>A0A0W4ZDX7</accession>
<dbReference type="PROSITE" id="PS50174">
    <property type="entry name" value="G_PATCH"/>
    <property type="match status" value="1"/>
</dbReference>
<dbReference type="GO" id="GO:0003676">
    <property type="term" value="F:nucleic acid binding"/>
    <property type="evidence" value="ECO:0007669"/>
    <property type="project" value="UniProtKB-UniRule"/>
</dbReference>
<dbReference type="Proteomes" id="UP000053447">
    <property type="component" value="Unassembled WGS sequence"/>
</dbReference>
<dbReference type="PROSITE" id="PS51061">
    <property type="entry name" value="R3H"/>
    <property type="match status" value="1"/>
</dbReference>
<dbReference type="SMART" id="SM00393">
    <property type="entry name" value="R3H"/>
    <property type="match status" value="1"/>
</dbReference>
<evidence type="ECO:0000259" key="3">
    <source>
        <dbReference type="PROSITE" id="PS51061"/>
    </source>
</evidence>
<dbReference type="AlphaFoldDB" id="A0A0W4ZDX7"/>
<dbReference type="Gene3D" id="3.30.1370.50">
    <property type="entry name" value="R3H-like domain"/>
    <property type="match status" value="1"/>
</dbReference>
<dbReference type="STRING" id="1408657.A0A0W4ZDX7"/>
<keyword evidence="5" id="KW-1185">Reference proteome</keyword>
<sequence length="434" mass="50836">MKRRVKKGVKTTKSDEFEGYHYLPSSISSSDTLEDMDCMFSSSFSDVLERRSFSEEILFIGKKFEKSKITDCVFENKCKPSGGLQNIKKVGLKCNFDGNAKELNLNKTKRRYKLCNDMELDYVWNIIDHENLNYNDFLKECDSNSLFLDNDIVVESGEDICEKMHYNIYNRFKPDFNVFSKLNCRGWKNGYKTSYMNKNFKENYDFEDENYHFFHMLNNLKNLEKNTTKRRQKIYQRKYLEQNIKAKKNENRKNTKTGRTLRELLLKVNNIVCQFISDSDLMELDLISMDSQARRWIHMLANAYGIGSKSFGTERSRHVILYKTTKIHDNYSKQHVNRVLQSLNHNQYNRKVSQRKDPNKSRNNTSKNSNRNGNRYHDGDIVAKNVPEIDKNNRGRIMLEKLGWIAGNGLGAPDNKGIEVPIVAIIKTTKSGLR</sequence>
<dbReference type="RefSeq" id="XP_018228078.1">
    <property type="nucleotide sequence ID" value="XM_018375729.1"/>
</dbReference>
<dbReference type="InterPro" id="IPR051189">
    <property type="entry name" value="Splicing_assoc_domain"/>
</dbReference>
<evidence type="ECO:0000259" key="2">
    <source>
        <dbReference type="PROSITE" id="PS50174"/>
    </source>
</evidence>
<feature type="compositionally biased region" description="Low complexity" evidence="1">
    <location>
        <begin position="361"/>
        <end position="373"/>
    </location>
</feature>
<protein>
    <recommendedName>
        <fullName evidence="6">G-patch domain-containing protein</fullName>
    </recommendedName>
</protein>
<dbReference type="InterPro" id="IPR001374">
    <property type="entry name" value="R3H_dom"/>
</dbReference>
<evidence type="ECO:0000256" key="1">
    <source>
        <dbReference type="SAM" id="MobiDB-lite"/>
    </source>
</evidence>
<dbReference type="CDD" id="cd02325">
    <property type="entry name" value="R3H"/>
    <property type="match status" value="1"/>
</dbReference>
<dbReference type="PANTHER" id="PTHR14195">
    <property type="entry name" value="G PATCH DOMAIN CONTAINING PROTEIN 2"/>
    <property type="match status" value="1"/>
</dbReference>
<dbReference type="EMBL" id="LFWA01000017">
    <property type="protein sequence ID" value="KTW26549.1"/>
    <property type="molecule type" value="Genomic_DNA"/>
</dbReference>
<feature type="region of interest" description="Disordered" evidence="1">
    <location>
        <begin position="344"/>
        <end position="387"/>
    </location>
</feature>
<feature type="domain" description="G-patch" evidence="2">
    <location>
        <begin position="391"/>
        <end position="434"/>
    </location>
</feature>
<dbReference type="GeneID" id="28941984"/>